<reference evidence="1 2" key="1">
    <citation type="journal article" date="2011" name="Stand. Genomic Sci.">
        <title>Complete genome of the onion pathogen Enterobacter cloacae EcWSU1.</title>
        <authorList>
            <person name="Humann J.L."/>
            <person name="Wildung M."/>
            <person name="Cheng C.H."/>
            <person name="Lee T."/>
            <person name="Stewart J.E."/>
            <person name="Drew J.C."/>
            <person name="Triplett E.W."/>
            <person name="Main D."/>
            <person name="Schroeder B.K."/>
        </authorList>
    </citation>
    <scope>NUCLEOTIDE SEQUENCE [LARGE SCALE GENOMIC DNA]</scope>
    <source>
        <strain evidence="1 2">EcWSU1</strain>
    </source>
</reference>
<accession>G8LN30</accession>
<dbReference type="KEGG" id="eec:EcWSU1_02010"/>
<evidence type="ECO:0000313" key="2">
    <source>
        <dbReference type="Proteomes" id="UP000007838"/>
    </source>
</evidence>
<dbReference type="HOGENOM" id="CLU_3199327_0_0_6"/>
<organism evidence="1 2">
    <name type="scientific">Enterobacter ludwigii</name>
    <dbReference type="NCBI Taxonomy" id="299767"/>
    <lineage>
        <taxon>Bacteria</taxon>
        <taxon>Pseudomonadati</taxon>
        <taxon>Pseudomonadota</taxon>
        <taxon>Gammaproteobacteria</taxon>
        <taxon>Enterobacterales</taxon>
        <taxon>Enterobacteriaceae</taxon>
        <taxon>Enterobacter</taxon>
        <taxon>Enterobacter cloacae complex</taxon>
    </lineage>
</organism>
<gene>
    <name evidence="1" type="ORF">EcWSU1_02010</name>
</gene>
<dbReference type="AlphaFoldDB" id="G8LN30"/>
<sequence>MPSAKPRQNEKALCPLLNRKHTCFERMTDILWHINNMKTPADCAI</sequence>
<dbReference type="EMBL" id="CP002886">
    <property type="protein sequence ID" value="AEW73447.1"/>
    <property type="molecule type" value="Genomic_DNA"/>
</dbReference>
<protein>
    <recommendedName>
        <fullName evidence="3">Transposase</fullName>
    </recommendedName>
</protein>
<evidence type="ECO:0008006" key="3">
    <source>
        <dbReference type="Google" id="ProtNLM"/>
    </source>
</evidence>
<name>G8LN30_9ENTR</name>
<proteinExistence type="predicted"/>
<dbReference type="Proteomes" id="UP000007838">
    <property type="component" value="Chromosome"/>
</dbReference>
<evidence type="ECO:0000313" key="1">
    <source>
        <dbReference type="EMBL" id="AEW73447.1"/>
    </source>
</evidence>